<comment type="subcellular location">
    <subcellularLocation>
        <location evidence="1">Mitochondrion inner membrane</location>
        <topology evidence="1">Single-pass membrane protein</topology>
    </subcellularLocation>
</comment>
<dbReference type="Proteomes" id="UP000785171">
    <property type="component" value="Unassembled WGS sequence"/>
</dbReference>
<keyword evidence="14" id="KW-1185">Reference proteome</keyword>
<keyword evidence="4" id="KW-0679">Respiratory chain</keyword>
<accession>A0A3R7NAT4</accession>
<evidence type="ECO:0000256" key="6">
    <source>
        <dbReference type="ARBA" id="ARBA00022792"/>
    </source>
</evidence>
<keyword evidence="10" id="KW-0472">Membrane</keyword>
<dbReference type="GO" id="GO:0045275">
    <property type="term" value="C:respiratory chain complex III"/>
    <property type="evidence" value="ECO:0007669"/>
    <property type="project" value="InterPro"/>
</dbReference>
<evidence type="ECO:0000256" key="3">
    <source>
        <dbReference type="ARBA" id="ARBA00022448"/>
    </source>
</evidence>
<dbReference type="Gene3D" id="1.20.5.210">
    <property type="entry name" value="Cytochrome b-c1 complex subunit 8"/>
    <property type="match status" value="1"/>
</dbReference>
<proteinExistence type="inferred from homology"/>
<evidence type="ECO:0000313" key="14">
    <source>
        <dbReference type="Proteomes" id="UP000285624"/>
    </source>
</evidence>
<evidence type="ECO:0000313" key="12">
    <source>
        <dbReference type="EMBL" id="RLN43740.1"/>
    </source>
</evidence>
<name>A0A3R7NAT4_9STRA</name>
<evidence type="ECO:0000256" key="5">
    <source>
        <dbReference type="ARBA" id="ARBA00022692"/>
    </source>
</evidence>
<dbReference type="GO" id="GO:0005743">
    <property type="term" value="C:mitochondrial inner membrane"/>
    <property type="evidence" value="ECO:0007669"/>
    <property type="project" value="UniProtKB-SubCell"/>
</dbReference>
<evidence type="ECO:0000256" key="10">
    <source>
        <dbReference type="ARBA" id="ARBA00023136"/>
    </source>
</evidence>
<dbReference type="AlphaFoldDB" id="A0A3R7NAT4"/>
<evidence type="ECO:0000256" key="2">
    <source>
        <dbReference type="ARBA" id="ARBA00007668"/>
    </source>
</evidence>
<keyword evidence="9" id="KW-0496">Mitochondrion</keyword>
<dbReference type="GO" id="GO:0006122">
    <property type="term" value="P:mitochondrial electron transport, ubiquinol to cytochrome c"/>
    <property type="evidence" value="ECO:0007669"/>
    <property type="project" value="InterPro"/>
</dbReference>
<evidence type="ECO:0000313" key="13">
    <source>
        <dbReference type="EMBL" id="RLN74544.1"/>
    </source>
</evidence>
<protein>
    <submittedName>
        <fullName evidence="13">Uncharacterized protein</fullName>
    </submittedName>
</protein>
<reference evidence="11" key="3">
    <citation type="submission" date="2020-06" db="EMBL/GenBank/DDBJ databases">
        <authorList>
            <person name="Studholme D.J."/>
        </authorList>
    </citation>
    <scope>NUCLEOTIDE SEQUENCE</scope>
    <source>
        <strain evidence="11">NZFS 2646</strain>
    </source>
</reference>
<dbReference type="Proteomes" id="UP000285883">
    <property type="component" value="Unassembled WGS sequence"/>
</dbReference>
<dbReference type="SUPFAM" id="SSF81508">
    <property type="entry name" value="Ubiquinone-binding protein QP-C of cytochrome bc1 complex (Ubiquinol-cytochrome c reductase)"/>
    <property type="match status" value="1"/>
</dbReference>
<dbReference type="Proteomes" id="UP000285624">
    <property type="component" value="Unassembled WGS sequence"/>
</dbReference>
<comment type="similarity">
    <text evidence="2">Belongs to the UQCRQ/QCR8 family.</text>
</comment>
<organism evidence="13 14">
    <name type="scientific">Phytophthora kernoviae</name>
    <dbReference type="NCBI Taxonomy" id="325452"/>
    <lineage>
        <taxon>Eukaryota</taxon>
        <taxon>Sar</taxon>
        <taxon>Stramenopiles</taxon>
        <taxon>Oomycota</taxon>
        <taxon>Peronosporomycetes</taxon>
        <taxon>Peronosporales</taxon>
        <taxon>Peronosporaceae</taxon>
        <taxon>Phytophthora</taxon>
    </lineage>
</organism>
<dbReference type="EMBL" id="MBDN02000544">
    <property type="protein sequence ID" value="RLN74544.1"/>
    <property type="molecule type" value="Genomic_DNA"/>
</dbReference>
<gene>
    <name evidence="12" type="ORF">BBI17_008897</name>
    <name evidence="13" type="ORF">BBO99_00008887</name>
    <name evidence="11" type="ORF">JM16_008705</name>
</gene>
<reference evidence="14 15" key="2">
    <citation type="submission" date="2018-07" db="EMBL/GenBank/DDBJ databases">
        <title>Genome sequencing of oomycete isolates from Chile give support for New Zealand origin for Phytophthora kernoviae and make available the first Nothophytophthora sp. genome.</title>
        <authorList>
            <person name="Studholme D.J."/>
            <person name="Sanfuentes E."/>
            <person name="Panda P."/>
            <person name="Hill R."/>
            <person name="Sambles C."/>
            <person name="Grant M."/>
            <person name="Williams N.M."/>
            <person name="Mcdougal R.L."/>
        </authorList>
    </citation>
    <scope>NUCLEOTIDE SEQUENCE [LARGE SCALE GENOMIC DNA]</scope>
    <source>
        <strain evidence="12">Chile2</strain>
        <strain evidence="13">Chile4</strain>
    </source>
</reference>
<evidence type="ECO:0000256" key="7">
    <source>
        <dbReference type="ARBA" id="ARBA00022982"/>
    </source>
</evidence>
<dbReference type="EMBL" id="JPWV03000538">
    <property type="protein sequence ID" value="KAG2508789.1"/>
    <property type="molecule type" value="Genomic_DNA"/>
</dbReference>
<evidence type="ECO:0000256" key="9">
    <source>
        <dbReference type="ARBA" id="ARBA00023128"/>
    </source>
</evidence>
<evidence type="ECO:0000256" key="4">
    <source>
        <dbReference type="ARBA" id="ARBA00022660"/>
    </source>
</evidence>
<comment type="caution">
    <text evidence="13">The sequence shown here is derived from an EMBL/GenBank/DDBJ whole genome shotgun (WGS) entry which is preliminary data.</text>
</comment>
<reference evidence="11" key="1">
    <citation type="journal article" date="2015" name="Genom Data">
        <title>Genome sequences of six Phytophthora species associated with forests in New Zealand.</title>
        <authorList>
            <person name="Studholme D.J."/>
            <person name="McDougal R.L."/>
            <person name="Sambles C."/>
            <person name="Hansen E."/>
            <person name="Hardy G."/>
            <person name="Grant M."/>
            <person name="Ganley R.J."/>
            <person name="Williams N.M."/>
        </authorList>
    </citation>
    <scope>NUCLEOTIDE SEQUENCE</scope>
    <source>
        <strain evidence="11">NZFS 2646</strain>
    </source>
</reference>
<evidence type="ECO:0000313" key="15">
    <source>
        <dbReference type="Proteomes" id="UP000285883"/>
    </source>
</evidence>
<keyword evidence="8" id="KW-1133">Transmembrane helix</keyword>
<dbReference type="InterPro" id="IPR036642">
    <property type="entry name" value="Cyt_bc1_su8_sf"/>
</dbReference>
<keyword evidence="3" id="KW-0813">Transport</keyword>
<keyword evidence="6" id="KW-0999">Mitochondrion inner membrane</keyword>
<keyword evidence="5" id="KW-0812">Transmembrane</keyword>
<evidence type="ECO:0000256" key="8">
    <source>
        <dbReference type="ARBA" id="ARBA00022989"/>
    </source>
</evidence>
<dbReference type="EMBL" id="MAYM02000344">
    <property type="protein sequence ID" value="RLN43740.1"/>
    <property type="molecule type" value="Genomic_DNA"/>
</dbReference>
<sequence>MAKWWGKTAYQTDRVTRHLSPNEIHPARSLIATLPHKTLRKIRENGPVLIPAYLRELYQILAFQKTVNWDHLKIALVSKLLHKPLGDGPFVDYEVAHDRSQL</sequence>
<evidence type="ECO:0000256" key="1">
    <source>
        <dbReference type="ARBA" id="ARBA00004434"/>
    </source>
</evidence>
<evidence type="ECO:0000313" key="11">
    <source>
        <dbReference type="EMBL" id="KAG2508789.1"/>
    </source>
</evidence>
<keyword evidence="7" id="KW-0249">Electron transport</keyword>